<accession>A0A1H9QRL2</accession>
<gene>
    <name evidence="5" type="ORF">SAMN05421870_10370</name>
</gene>
<reference evidence="6" key="1">
    <citation type="submission" date="2016-10" db="EMBL/GenBank/DDBJ databases">
        <authorList>
            <person name="Varghese N."/>
            <person name="Submissions S."/>
        </authorList>
    </citation>
    <scope>NUCLEOTIDE SEQUENCE [LARGE SCALE GENOMIC DNA]</scope>
    <source>
        <strain evidence="6">CGMCC 4.6825</strain>
    </source>
</reference>
<organism evidence="5 6">
    <name type="scientific">Streptomyces qinglanensis</name>
    <dbReference type="NCBI Taxonomy" id="943816"/>
    <lineage>
        <taxon>Bacteria</taxon>
        <taxon>Bacillati</taxon>
        <taxon>Actinomycetota</taxon>
        <taxon>Actinomycetes</taxon>
        <taxon>Kitasatosporales</taxon>
        <taxon>Streptomycetaceae</taxon>
        <taxon>Streptomyces</taxon>
    </lineage>
</organism>
<dbReference type="InterPro" id="IPR046923">
    <property type="entry name" value="CATRA-C"/>
</dbReference>
<evidence type="ECO:0000313" key="5">
    <source>
        <dbReference type="EMBL" id="SER63078.1"/>
    </source>
</evidence>
<feature type="domain" description="CD-NTase-associated protein 12/Pycsar effector protein TIR" evidence="2">
    <location>
        <begin position="386"/>
        <end position="517"/>
    </location>
</feature>
<dbReference type="EMBL" id="FOGO01000003">
    <property type="protein sequence ID" value="SER63078.1"/>
    <property type="molecule type" value="Genomic_DNA"/>
</dbReference>
<dbReference type="GO" id="GO:0050135">
    <property type="term" value="F:NADP+ nucleosidase activity"/>
    <property type="evidence" value="ECO:0007669"/>
    <property type="project" value="InterPro"/>
</dbReference>
<dbReference type="AlphaFoldDB" id="A0A1H9QRL2"/>
<dbReference type="Proteomes" id="UP000182841">
    <property type="component" value="Unassembled WGS sequence"/>
</dbReference>
<keyword evidence="6" id="KW-1185">Reference proteome</keyword>
<feature type="domain" description="CASPASE and TPR Repeat-Associated C-terminal" evidence="4">
    <location>
        <begin position="225"/>
        <end position="347"/>
    </location>
</feature>
<sequence>MELLDEHLVLHLVAPLGSPRATAAYDAVRDLWTACRHLFAMDRALPGSDLPRDLPATAAQLLRAAPGTAGVRTLAAQENAEDDYQAVLRRHHDVLSLSVALAPRHDRPGWRLLTRQWEAVSHGRTEALIGDARVYLARLPASAGGTAPPFGPAEAEPAVRGLLPHPLQSPGGHPQGVTEQERLHLWELAPGGDERSRRDFLLVAGPDDEARASAWCWSSGGTSIPPLARYLLHAAKLRYQLRVWRCDNRAAELRARVDEATGRPGGGVPAGFPGTPDPTGPPAEARRLVPRLRSLRRTVDIAADNMARALGSPPPYAGPFADDHALAAWLSAALDDEAGYLADAVDRWEAEHGPVPLPRAPEPTPSAPAGRSPGPSAPVPDEARRNVFVVHGRELTIRAGMFAFLRALGLRPLEWESLVESTAEGSPFLGELVARGIRQAGAVVVLLTPEDTVQLHPRLCAPGDPPEETLIGMQARPNVLLELGMALAHAPARTVIVRVGAHRPIADLAGRNFIQLEDTAACRRKLAQRLRAAGAPVDDRGQDWLTEGTLHAAPPTPSWHGGS</sequence>
<protein>
    <submittedName>
        <fullName evidence="5">Predicted nucleotide-binding protein containing TIR-like domain-containing protein</fullName>
    </submittedName>
</protein>
<proteinExistence type="predicted"/>
<evidence type="ECO:0000259" key="4">
    <source>
        <dbReference type="Pfam" id="PF20270"/>
    </source>
</evidence>
<evidence type="ECO:0000259" key="3">
    <source>
        <dbReference type="Pfam" id="PF20269"/>
    </source>
</evidence>
<dbReference type="NCBIfam" id="NF038357">
    <property type="entry name" value="BN6_48550_fam"/>
    <property type="match status" value="1"/>
</dbReference>
<dbReference type="Pfam" id="PF20270">
    <property type="entry name" value="CATRA-C"/>
    <property type="match status" value="1"/>
</dbReference>
<dbReference type="InterPro" id="IPR019302">
    <property type="entry name" value="CAP12/PCTIR_TIR_dom"/>
</dbReference>
<feature type="region of interest" description="Disordered" evidence="1">
    <location>
        <begin position="352"/>
        <end position="380"/>
    </location>
</feature>
<dbReference type="Pfam" id="PF10137">
    <property type="entry name" value="CAP12-PCTIR_TIR"/>
    <property type="match status" value="1"/>
</dbReference>
<evidence type="ECO:0000256" key="1">
    <source>
        <dbReference type="SAM" id="MobiDB-lite"/>
    </source>
</evidence>
<feature type="domain" description="CASPASE and TPR Repeat-Associated N-terminal" evidence="3">
    <location>
        <begin position="8"/>
        <end position="220"/>
    </location>
</feature>
<feature type="compositionally biased region" description="Pro residues" evidence="1">
    <location>
        <begin position="355"/>
        <end position="366"/>
    </location>
</feature>
<evidence type="ECO:0000313" key="6">
    <source>
        <dbReference type="Proteomes" id="UP000182841"/>
    </source>
</evidence>
<dbReference type="Pfam" id="PF20269">
    <property type="entry name" value="CATRA-N"/>
    <property type="match status" value="1"/>
</dbReference>
<evidence type="ECO:0000259" key="2">
    <source>
        <dbReference type="Pfam" id="PF10137"/>
    </source>
</evidence>
<feature type="region of interest" description="Disordered" evidence="1">
    <location>
        <begin position="260"/>
        <end position="283"/>
    </location>
</feature>
<dbReference type="InterPro" id="IPR046922">
    <property type="entry name" value="CATRA-N"/>
</dbReference>
<name>A0A1H9QRL2_9ACTN</name>